<dbReference type="InterPro" id="IPR001387">
    <property type="entry name" value="Cro/C1-type_HTH"/>
</dbReference>
<proteinExistence type="predicted"/>
<dbReference type="RefSeq" id="WP_187021070.1">
    <property type="nucleotide sequence ID" value="NZ_JACOPB010000003.1"/>
</dbReference>
<dbReference type="PROSITE" id="PS50943">
    <property type="entry name" value="HTH_CROC1"/>
    <property type="match status" value="1"/>
</dbReference>
<keyword evidence="3" id="KW-1185">Reference proteome</keyword>
<dbReference type="Proteomes" id="UP000634672">
    <property type="component" value="Unassembled WGS sequence"/>
</dbReference>
<name>A0ABR7H4Z4_9FIRM</name>
<evidence type="ECO:0000313" key="2">
    <source>
        <dbReference type="EMBL" id="MBC5708203.1"/>
    </source>
</evidence>
<comment type="caution">
    <text evidence="2">The sequence shown here is derived from an EMBL/GenBank/DDBJ whole genome shotgun (WGS) entry which is preliminary data.</text>
</comment>
<dbReference type="Gene3D" id="1.10.260.40">
    <property type="entry name" value="lambda repressor-like DNA-binding domains"/>
    <property type="match status" value="1"/>
</dbReference>
<organism evidence="2 3">
    <name type="scientific">Hungatella hominis</name>
    <dbReference type="NCBI Taxonomy" id="2763050"/>
    <lineage>
        <taxon>Bacteria</taxon>
        <taxon>Bacillati</taxon>
        <taxon>Bacillota</taxon>
        <taxon>Clostridia</taxon>
        <taxon>Lachnospirales</taxon>
        <taxon>Lachnospiraceae</taxon>
        <taxon>Hungatella</taxon>
    </lineage>
</organism>
<sequence>MGYNRIKASKRIRARRKELGLTGAEVAARIGKAEHYYGDIERGSCGMSIDTLVQLSEVLDISVDYVLFGRDEGIEGSIIVRVSRILRHYNMRKQQCALELMKYYLNLEES</sequence>
<dbReference type="EMBL" id="JACOPB010000003">
    <property type="protein sequence ID" value="MBC5708203.1"/>
    <property type="molecule type" value="Genomic_DNA"/>
</dbReference>
<gene>
    <name evidence="2" type="ORF">H8S75_09590</name>
</gene>
<evidence type="ECO:0000313" key="3">
    <source>
        <dbReference type="Proteomes" id="UP000634672"/>
    </source>
</evidence>
<dbReference type="InterPro" id="IPR010982">
    <property type="entry name" value="Lambda_DNA-bd_dom_sf"/>
</dbReference>
<accession>A0ABR7H4Z4</accession>
<evidence type="ECO:0000259" key="1">
    <source>
        <dbReference type="PROSITE" id="PS50943"/>
    </source>
</evidence>
<dbReference type="Pfam" id="PF01381">
    <property type="entry name" value="HTH_3"/>
    <property type="match status" value="1"/>
</dbReference>
<protein>
    <submittedName>
        <fullName evidence="2">Helix-turn-helix transcriptional regulator</fullName>
    </submittedName>
</protein>
<dbReference type="SMART" id="SM00530">
    <property type="entry name" value="HTH_XRE"/>
    <property type="match status" value="1"/>
</dbReference>
<dbReference type="SUPFAM" id="SSF47413">
    <property type="entry name" value="lambda repressor-like DNA-binding domains"/>
    <property type="match status" value="1"/>
</dbReference>
<reference evidence="2 3" key="1">
    <citation type="submission" date="2020-08" db="EMBL/GenBank/DDBJ databases">
        <title>Genome public.</title>
        <authorList>
            <person name="Liu C."/>
            <person name="Sun Q."/>
        </authorList>
    </citation>
    <scope>NUCLEOTIDE SEQUENCE [LARGE SCALE GENOMIC DNA]</scope>
    <source>
        <strain evidence="2 3">NSJ-66</strain>
    </source>
</reference>
<dbReference type="CDD" id="cd00093">
    <property type="entry name" value="HTH_XRE"/>
    <property type="match status" value="1"/>
</dbReference>
<feature type="domain" description="HTH cro/C1-type" evidence="1">
    <location>
        <begin position="12"/>
        <end position="66"/>
    </location>
</feature>